<dbReference type="Pfam" id="PF01535">
    <property type="entry name" value="PPR"/>
    <property type="match status" value="3"/>
</dbReference>
<evidence type="ECO:0000256" key="2">
    <source>
        <dbReference type="PROSITE-ProRule" id="PRU00708"/>
    </source>
</evidence>
<dbReference type="FunFam" id="1.25.40.10:FF:000090">
    <property type="entry name" value="Pentatricopeptide repeat-containing protein, chloroplastic"/>
    <property type="match status" value="1"/>
</dbReference>
<dbReference type="NCBIfam" id="TIGR00756">
    <property type="entry name" value="PPR"/>
    <property type="match status" value="7"/>
</dbReference>
<sequence>MKHLFNHKLQTRIYPFNSKFLTSLVIFECPLQHERMPGGTFDPIRLFNDYASSGLYNITNTRILHAHLLDRAVLRSDMFASNSLLHCYCKSGAMVDALKLFDLMPHRNVSSWNILISGYNENSLYMHSWGVFCRMSSSGFKPNVTTYEKVLLACSALQDAICTRLVYSLVMKTGFSLIAPVRTRLIGLFTKTCSFEDGLRAFRDVSCQNVVCWNTIISGAVRHGENLIALDIFREMCGKSLVPNNATYCVVLTACRELGEIEIWKGVQGLLLKSGAEDVTTGTAIVYLYTNYGKMEEALRQFLWMPNRNVVSWTVVISGFVKRGDSISALKVFREMRKLGEEINEHTLTSVISACGKPEMFEEAIQIHSLILKTGFYFDASVGASLISMYSKVSSVDRSEMVVRQMENLKNLGTWGAMAQTSMLASFKEHGFADQALLLFREMLLGEIVPDVLILNAILTACSALRSQQIGKEIHGYSIRLGFGNKTEVCNRLLNMYSKCGDLESAKRVFDTMPQKDEVTCTSLVSGYSQNGHFEEALQLFRDMVIADLPIHPFTLSSILGVIALLNRPSFGIQIHARSTKLGLDSNVFVGSSLLMMYSKSGCFEDCTKAFYQIEQHDLIGMTSMIINYANHGKGAEALRLYETMKKEGIRPDSVTFVGVLSACNSSGLVEEAYNHLHSMTKDYEIEPDCRHYSCIVDLLGQKGRLKEAEKFINNMPIKPNAAIWRTLLVACKLHGDIELGKLAAEMVRELEPSNAGAHAPGSNIYADAGIGVKMESEWSFVNNSCVELLPVASNF</sequence>
<feature type="repeat" description="PPR" evidence="2">
    <location>
        <begin position="486"/>
        <end position="516"/>
    </location>
</feature>
<organism evidence="3 4">
    <name type="scientific">Morus notabilis</name>
    <dbReference type="NCBI Taxonomy" id="981085"/>
    <lineage>
        <taxon>Eukaryota</taxon>
        <taxon>Viridiplantae</taxon>
        <taxon>Streptophyta</taxon>
        <taxon>Embryophyta</taxon>
        <taxon>Tracheophyta</taxon>
        <taxon>Spermatophyta</taxon>
        <taxon>Magnoliopsida</taxon>
        <taxon>eudicotyledons</taxon>
        <taxon>Gunneridae</taxon>
        <taxon>Pentapetalae</taxon>
        <taxon>rosids</taxon>
        <taxon>fabids</taxon>
        <taxon>Rosales</taxon>
        <taxon>Moraceae</taxon>
        <taxon>Moreae</taxon>
        <taxon>Morus</taxon>
    </lineage>
</organism>
<protein>
    <recommendedName>
        <fullName evidence="5">Pentatricopeptide repeat-containing protein</fullName>
    </recommendedName>
</protein>
<dbReference type="OrthoDB" id="1915063at2759"/>
<feature type="repeat" description="PPR" evidence="2">
    <location>
        <begin position="77"/>
        <end position="107"/>
    </location>
</feature>
<feature type="repeat" description="PPR" evidence="2">
    <location>
        <begin position="209"/>
        <end position="243"/>
    </location>
</feature>
<feature type="repeat" description="PPR" evidence="2">
    <location>
        <begin position="517"/>
        <end position="551"/>
    </location>
</feature>
<reference evidence="4" key="1">
    <citation type="submission" date="2013-01" db="EMBL/GenBank/DDBJ databases">
        <title>Draft Genome Sequence of a Mulberry Tree, Morus notabilis C.K. Schneid.</title>
        <authorList>
            <person name="He N."/>
            <person name="Zhao S."/>
        </authorList>
    </citation>
    <scope>NUCLEOTIDE SEQUENCE</scope>
</reference>
<dbReference type="STRING" id="981085.W9QNQ1"/>
<dbReference type="GO" id="GO:0009451">
    <property type="term" value="P:RNA modification"/>
    <property type="evidence" value="ECO:0007669"/>
    <property type="project" value="InterPro"/>
</dbReference>
<dbReference type="InterPro" id="IPR046960">
    <property type="entry name" value="PPR_At4g14850-like_plant"/>
</dbReference>
<dbReference type="Gene3D" id="1.25.40.10">
    <property type="entry name" value="Tetratricopeptide repeat domain"/>
    <property type="match status" value="6"/>
</dbReference>
<dbReference type="PROSITE" id="PS51375">
    <property type="entry name" value="PPR"/>
    <property type="match status" value="7"/>
</dbReference>
<dbReference type="EMBL" id="KE343878">
    <property type="protein sequence ID" value="EXB44680.1"/>
    <property type="molecule type" value="Genomic_DNA"/>
</dbReference>
<dbReference type="PANTHER" id="PTHR47926">
    <property type="entry name" value="PENTATRICOPEPTIDE REPEAT-CONTAINING PROTEIN"/>
    <property type="match status" value="1"/>
</dbReference>
<dbReference type="Pfam" id="PF12854">
    <property type="entry name" value="PPR_1"/>
    <property type="match status" value="1"/>
</dbReference>
<dbReference type="InterPro" id="IPR011990">
    <property type="entry name" value="TPR-like_helical_dom_sf"/>
</dbReference>
<keyword evidence="4" id="KW-1185">Reference proteome</keyword>
<evidence type="ECO:0000313" key="3">
    <source>
        <dbReference type="EMBL" id="EXB44680.1"/>
    </source>
</evidence>
<feature type="repeat" description="PPR" evidence="2">
    <location>
        <begin position="309"/>
        <end position="343"/>
    </location>
</feature>
<dbReference type="GO" id="GO:0003723">
    <property type="term" value="F:RNA binding"/>
    <property type="evidence" value="ECO:0007669"/>
    <property type="project" value="InterPro"/>
</dbReference>
<dbReference type="InterPro" id="IPR002885">
    <property type="entry name" value="PPR_rpt"/>
</dbReference>
<feature type="repeat" description="PPR" evidence="2">
    <location>
        <begin position="618"/>
        <end position="652"/>
    </location>
</feature>
<dbReference type="Proteomes" id="UP000030645">
    <property type="component" value="Unassembled WGS sequence"/>
</dbReference>
<name>W9QNQ1_9ROSA</name>
<dbReference type="KEGG" id="mnt:21399015"/>
<dbReference type="AlphaFoldDB" id="W9QNQ1"/>
<dbReference type="FunFam" id="1.25.40.10:FF:000344">
    <property type="entry name" value="Pentatricopeptide repeat-containing protein"/>
    <property type="match status" value="1"/>
</dbReference>
<evidence type="ECO:0000256" key="1">
    <source>
        <dbReference type="ARBA" id="ARBA00022737"/>
    </source>
</evidence>
<evidence type="ECO:0008006" key="5">
    <source>
        <dbReference type="Google" id="ProtNLM"/>
    </source>
</evidence>
<dbReference type="eggNOG" id="KOG4197">
    <property type="taxonomic scope" value="Eukaryota"/>
</dbReference>
<accession>W9QNQ1</accession>
<feature type="repeat" description="PPR" evidence="2">
    <location>
        <begin position="108"/>
        <end position="142"/>
    </location>
</feature>
<dbReference type="PANTHER" id="PTHR47926:SF496">
    <property type="entry name" value="PENTACOTRIPEPTIDE-REPEAT REGION OF PRORP DOMAIN-CONTAINING PROTEIN"/>
    <property type="match status" value="1"/>
</dbReference>
<keyword evidence="1" id="KW-0677">Repeat</keyword>
<evidence type="ECO:0000313" key="4">
    <source>
        <dbReference type="Proteomes" id="UP000030645"/>
    </source>
</evidence>
<gene>
    <name evidence="3" type="ORF">L484_015937</name>
</gene>
<proteinExistence type="predicted"/>
<dbReference type="Pfam" id="PF13041">
    <property type="entry name" value="PPR_2"/>
    <property type="match status" value="4"/>
</dbReference>